<evidence type="ECO:0000256" key="1">
    <source>
        <dbReference type="ARBA" id="ARBA00009437"/>
    </source>
</evidence>
<comment type="caution">
    <text evidence="6">The sequence shown here is derived from an EMBL/GenBank/DDBJ whole genome shotgun (WGS) entry which is preliminary data.</text>
</comment>
<dbReference type="Pfam" id="PF03466">
    <property type="entry name" value="LysR_substrate"/>
    <property type="match status" value="1"/>
</dbReference>
<dbReference type="EMBL" id="DLUI01000042">
    <property type="protein sequence ID" value="DAB39105.1"/>
    <property type="molecule type" value="Genomic_DNA"/>
</dbReference>
<evidence type="ECO:0000256" key="2">
    <source>
        <dbReference type="ARBA" id="ARBA00023015"/>
    </source>
</evidence>
<sequence>MLKDFAKLMTFLTVVREKSFSKASAKLGISQPAVTQQIKFIEDYLDTRVVERKKNGIKLTKEGEDLFRIATKLEKAIQSSEKELLKIISKEFTFIVGASYAIGNYVLPSYIGQLKEKINNEVHIRVAFSEDIIDQLLDKKIDIALIESPVFKDGLIYREWEEDELVVFSNQPIPKQLRKEDLYKFDWICRDENSHTRRLTSEVFEEIGVECSSFSVIGVVASSTAIKETLMRSPKDAVRPVVSVISRHVISDEVEEGKLFEARIKNFKIKRKFYIVYSKERKHDAFIDNVVTYLLGLKL</sequence>
<dbReference type="PROSITE" id="PS50931">
    <property type="entry name" value="HTH_LYSR"/>
    <property type="match status" value="1"/>
</dbReference>
<reference evidence="6 7" key="1">
    <citation type="journal article" date="2017" name="Front. Microbiol.">
        <title>Comparative Genomic Analysis of the Class Epsilonproteobacteria and Proposed Reclassification to Epsilonbacteraeota (phyl. nov.).</title>
        <authorList>
            <person name="Waite D.W."/>
            <person name="Vanwonterghem I."/>
            <person name="Rinke C."/>
            <person name="Parks D.H."/>
            <person name="Zhang Y."/>
            <person name="Takai K."/>
            <person name="Sievert S.M."/>
            <person name="Simon J."/>
            <person name="Campbell B.J."/>
            <person name="Hanson T.E."/>
            <person name="Woyke T."/>
            <person name="Klotz M.G."/>
            <person name="Hugenholtz P."/>
        </authorList>
    </citation>
    <scope>NUCLEOTIDE SEQUENCE [LARGE SCALE GENOMIC DNA]</scope>
    <source>
        <strain evidence="6">UBA12443</strain>
    </source>
</reference>
<dbReference type="RefSeq" id="WP_294896218.1">
    <property type="nucleotide sequence ID" value="NZ_DLUI01000042.1"/>
</dbReference>
<dbReference type="PRINTS" id="PR00039">
    <property type="entry name" value="HTHLYSR"/>
</dbReference>
<name>A0A2D3WGS0_9BACT</name>
<keyword evidence="2" id="KW-0805">Transcription regulation</keyword>
<dbReference type="InterPro" id="IPR000847">
    <property type="entry name" value="LysR_HTH_N"/>
</dbReference>
<evidence type="ECO:0000256" key="3">
    <source>
        <dbReference type="ARBA" id="ARBA00023125"/>
    </source>
</evidence>
<evidence type="ECO:0000259" key="5">
    <source>
        <dbReference type="PROSITE" id="PS50931"/>
    </source>
</evidence>
<dbReference type="AlphaFoldDB" id="A0A2D3WGS0"/>
<proteinExistence type="inferred from homology"/>
<comment type="similarity">
    <text evidence="1">Belongs to the LysR transcriptional regulatory family.</text>
</comment>
<dbReference type="Gene3D" id="1.10.10.10">
    <property type="entry name" value="Winged helix-like DNA-binding domain superfamily/Winged helix DNA-binding domain"/>
    <property type="match status" value="1"/>
</dbReference>
<dbReference type="GO" id="GO:0003700">
    <property type="term" value="F:DNA-binding transcription factor activity"/>
    <property type="evidence" value="ECO:0007669"/>
    <property type="project" value="InterPro"/>
</dbReference>
<dbReference type="PANTHER" id="PTHR30126:SF64">
    <property type="entry name" value="HTH-TYPE TRANSCRIPTIONAL REGULATOR CITR"/>
    <property type="match status" value="1"/>
</dbReference>
<evidence type="ECO:0000313" key="6">
    <source>
        <dbReference type="EMBL" id="DAB39105.1"/>
    </source>
</evidence>
<dbReference type="Pfam" id="PF00126">
    <property type="entry name" value="HTH_1"/>
    <property type="match status" value="1"/>
</dbReference>
<dbReference type="SUPFAM" id="SSF53850">
    <property type="entry name" value="Periplasmic binding protein-like II"/>
    <property type="match status" value="1"/>
</dbReference>
<evidence type="ECO:0000256" key="4">
    <source>
        <dbReference type="ARBA" id="ARBA00023163"/>
    </source>
</evidence>
<keyword evidence="4" id="KW-0804">Transcription</keyword>
<protein>
    <submittedName>
        <fullName evidence="6">LysR family transcriptional regulator</fullName>
    </submittedName>
</protein>
<dbReference type="SUPFAM" id="SSF46785">
    <property type="entry name" value="Winged helix' DNA-binding domain"/>
    <property type="match status" value="1"/>
</dbReference>
<dbReference type="InterPro" id="IPR036390">
    <property type="entry name" value="WH_DNA-bd_sf"/>
</dbReference>
<dbReference type="InterPro" id="IPR036388">
    <property type="entry name" value="WH-like_DNA-bd_sf"/>
</dbReference>
<gene>
    <name evidence="6" type="ORF">CFH83_02515</name>
</gene>
<dbReference type="Proteomes" id="UP000228859">
    <property type="component" value="Unassembled WGS sequence"/>
</dbReference>
<feature type="domain" description="HTH lysR-type" evidence="5">
    <location>
        <begin position="1"/>
        <end position="60"/>
    </location>
</feature>
<dbReference type="PANTHER" id="PTHR30126">
    <property type="entry name" value="HTH-TYPE TRANSCRIPTIONAL REGULATOR"/>
    <property type="match status" value="1"/>
</dbReference>
<evidence type="ECO:0000313" key="7">
    <source>
        <dbReference type="Proteomes" id="UP000228859"/>
    </source>
</evidence>
<accession>A0A2D3WGS0</accession>
<dbReference type="InterPro" id="IPR005119">
    <property type="entry name" value="LysR_subst-bd"/>
</dbReference>
<keyword evidence="3" id="KW-0238">DNA-binding</keyword>
<organism evidence="6 7">
    <name type="scientific">Sulfuricurvum kujiense</name>
    <dbReference type="NCBI Taxonomy" id="148813"/>
    <lineage>
        <taxon>Bacteria</taxon>
        <taxon>Pseudomonadati</taxon>
        <taxon>Campylobacterota</taxon>
        <taxon>Epsilonproteobacteria</taxon>
        <taxon>Campylobacterales</taxon>
        <taxon>Sulfurimonadaceae</taxon>
        <taxon>Sulfuricurvum</taxon>
    </lineage>
</organism>
<dbReference type="Gene3D" id="3.40.190.10">
    <property type="entry name" value="Periplasmic binding protein-like II"/>
    <property type="match status" value="2"/>
</dbReference>
<dbReference type="GO" id="GO:0000976">
    <property type="term" value="F:transcription cis-regulatory region binding"/>
    <property type="evidence" value="ECO:0007669"/>
    <property type="project" value="TreeGrafter"/>
</dbReference>